<protein>
    <submittedName>
        <fullName evidence="1">Uncharacterized protein</fullName>
    </submittedName>
</protein>
<dbReference type="AlphaFoldDB" id="A0A8H5MFI5"/>
<name>A0A8H5MFI5_9AGAR</name>
<organism evidence="1 2">
    <name type="scientific">Collybiopsis confluens</name>
    <dbReference type="NCBI Taxonomy" id="2823264"/>
    <lineage>
        <taxon>Eukaryota</taxon>
        <taxon>Fungi</taxon>
        <taxon>Dikarya</taxon>
        <taxon>Basidiomycota</taxon>
        <taxon>Agaricomycotina</taxon>
        <taxon>Agaricomycetes</taxon>
        <taxon>Agaricomycetidae</taxon>
        <taxon>Agaricales</taxon>
        <taxon>Marasmiineae</taxon>
        <taxon>Omphalotaceae</taxon>
        <taxon>Collybiopsis</taxon>
    </lineage>
</organism>
<accession>A0A8H5MFI5</accession>
<sequence>MLLPEEVLLAIFEGLAYTSEPPATIHRARSRFRTVSPELLSLSFVNRQFRGLSLPFLFASLRIRRVRTAQRFLEFCSSNPSLCPEHTRGLLVELPFDRVLPLFECQLLCLIVAQLKRLDYADLGGFESNYAVLNAILNSSLTNLLIRSTTDSEFQQQFNNVLLKNPSKTVLQDIRFRDDLGYPIFSRTLGEWLDRGMKVERMSFGLERSSLLLNALRLRTVKGLKEIVLSIVYLTPSEPISFAWLPVLTAAQPQLEKIWLHDTARGTGNFFCKHLLCFVSSFATEIDRLDLHKYLCIRDIGLGKATGGFPSHQGWQVTELSIGISLQSPMLIEILSSVVSSFPAMEIFNLDLFDSKSPHLQPADSDLVSVLSRLPRLRYLYTQNLLQVLKDCRNLPTESASAKVAACAGTFVTWYTSLMAKKLVHLEAIHIREDGSARSQRGVYYSWNVAGWLYIDDGSRDVHGPLNCSGSNRR</sequence>
<comment type="caution">
    <text evidence="1">The sequence shown here is derived from an EMBL/GenBank/DDBJ whole genome shotgun (WGS) entry which is preliminary data.</text>
</comment>
<dbReference type="Proteomes" id="UP000518752">
    <property type="component" value="Unassembled WGS sequence"/>
</dbReference>
<dbReference type="OrthoDB" id="3061864at2759"/>
<reference evidence="1 2" key="1">
    <citation type="journal article" date="2020" name="ISME J.">
        <title>Uncovering the hidden diversity of litter-decomposition mechanisms in mushroom-forming fungi.</title>
        <authorList>
            <person name="Floudas D."/>
            <person name="Bentzer J."/>
            <person name="Ahren D."/>
            <person name="Johansson T."/>
            <person name="Persson P."/>
            <person name="Tunlid A."/>
        </authorList>
    </citation>
    <scope>NUCLEOTIDE SEQUENCE [LARGE SCALE GENOMIC DNA]</scope>
    <source>
        <strain evidence="1 2">CBS 406.79</strain>
    </source>
</reference>
<keyword evidence="2" id="KW-1185">Reference proteome</keyword>
<dbReference type="EMBL" id="JAACJN010000007">
    <property type="protein sequence ID" value="KAF5392077.1"/>
    <property type="molecule type" value="Genomic_DNA"/>
</dbReference>
<gene>
    <name evidence="1" type="ORF">D9757_003314</name>
</gene>
<evidence type="ECO:0000313" key="1">
    <source>
        <dbReference type="EMBL" id="KAF5392077.1"/>
    </source>
</evidence>
<proteinExistence type="predicted"/>
<evidence type="ECO:0000313" key="2">
    <source>
        <dbReference type="Proteomes" id="UP000518752"/>
    </source>
</evidence>